<evidence type="ECO:0000313" key="3">
    <source>
        <dbReference type="WBParaSite" id="nRc.2.0.1.t29278-RA"/>
    </source>
</evidence>
<proteinExistence type="predicted"/>
<keyword evidence="2" id="KW-1185">Reference proteome</keyword>
<name>A0A915JT36_ROMCU</name>
<accession>A0A915JT36</accession>
<reference evidence="3" key="1">
    <citation type="submission" date="2022-11" db="UniProtKB">
        <authorList>
            <consortium name="WormBaseParasite"/>
        </authorList>
    </citation>
    <scope>IDENTIFICATION</scope>
</reference>
<dbReference type="InterPro" id="IPR002602">
    <property type="entry name" value="DB"/>
</dbReference>
<organism evidence="2 3">
    <name type="scientific">Romanomermis culicivorax</name>
    <name type="common">Nematode worm</name>
    <dbReference type="NCBI Taxonomy" id="13658"/>
    <lineage>
        <taxon>Eukaryota</taxon>
        <taxon>Metazoa</taxon>
        <taxon>Ecdysozoa</taxon>
        <taxon>Nematoda</taxon>
        <taxon>Enoplea</taxon>
        <taxon>Dorylaimia</taxon>
        <taxon>Mermithida</taxon>
        <taxon>Mermithoidea</taxon>
        <taxon>Mermithidae</taxon>
        <taxon>Romanomermis</taxon>
    </lineage>
</organism>
<dbReference type="AlphaFoldDB" id="A0A915JT36"/>
<evidence type="ECO:0000259" key="1">
    <source>
        <dbReference type="Pfam" id="PF01682"/>
    </source>
</evidence>
<feature type="domain" description="Domain of unknown function DB" evidence="1">
    <location>
        <begin position="116"/>
        <end position="211"/>
    </location>
</feature>
<dbReference type="Proteomes" id="UP000887565">
    <property type="component" value="Unplaced"/>
</dbReference>
<dbReference type="WBParaSite" id="nRc.2.0.1.t29278-RA">
    <property type="protein sequence ID" value="nRc.2.0.1.t29278-RA"/>
    <property type="gene ID" value="nRc.2.0.1.g29278"/>
</dbReference>
<protein>
    <recommendedName>
        <fullName evidence="1">Domain of unknown function DB domain-containing protein</fullName>
    </recommendedName>
</protein>
<evidence type="ECO:0000313" key="2">
    <source>
        <dbReference type="Proteomes" id="UP000887565"/>
    </source>
</evidence>
<dbReference type="Pfam" id="PF01682">
    <property type="entry name" value="DB"/>
    <property type="match status" value="1"/>
</dbReference>
<sequence length="232" mass="26220">MEYGRRSASSKFKKPLLCNGSRTLDGSFSTTDCTAPRRPFATAAVPVTKIQVWARDLDKQHQFWRSRVEESRRFSDLVCILHYRDKMMIKSVIFLTFIALSTACDDACKKKRMDDCCKKHVTKTECLPLCRYDTTTQEMIDAGLKCADQLEVWMYCAADGNKDNTACCKGKNLKSSCDVFCRTGAPKICSRSDIKPFVPCAVKVQGILQCHKDSVRDSQGWSPAKTFPIHKC</sequence>